<comment type="subcellular location">
    <subcellularLocation>
        <location evidence="1">Mitochondrion inner membrane</location>
        <topology evidence="1">Single-pass membrane protein</topology>
    </subcellularLocation>
</comment>
<dbReference type="AlphaFoldDB" id="A0AA35WXY9"/>
<comment type="similarity">
    <text evidence="2">Belongs to the COX16 family.</text>
</comment>
<evidence type="ECO:0000256" key="7">
    <source>
        <dbReference type="ARBA" id="ARBA00023128"/>
    </source>
</evidence>
<evidence type="ECO:0000256" key="2">
    <source>
        <dbReference type="ARBA" id="ARBA00008370"/>
    </source>
</evidence>
<evidence type="ECO:0000256" key="8">
    <source>
        <dbReference type="ARBA" id="ARBA00023136"/>
    </source>
</evidence>
<keyword evidence="8" id="KW-0472">Membrane</keyword>
<organism evidence="9 10">
    <name type="scientific">Geodia barretti</name>
    <name type="common">Barrett's horny sponge</name>
    <dbReference type="NCBI Taxonomy" id="519541"/>
    <lineage>
        <taxon>Eukaryota</taxon>
        <taxon>Metazoa</taxon>
        <taxon>Porifera</taxon>
        <taxon>Demospongiae</taxon>
        <taxon>Heteroscleromorpha</taxon>
        <taxon>Tetractinellida</taxon>
        <taxon>Astrophorina</taxon>
        <taxon>Geodiidae</taxon>
        <taxon>Geodia</taxon>
    </lineage>
</organism>
<dbReference type="Pfam" id="PF14138">
    <property type="entry name" value="COX16"/>
    <property type="match status" value="1"/>
</dbReference>
<dbReference type="GO" id="GO:0033617">
    <property type="term" value="P:mitochondrial respiratory chain complex IV assembly"/>
    <property type="evidence" value="ECO:0007669"/>
    <property type="project" value="TreeGrafter"/>
</dbReference>
<evidence type="ECO:0000256" key="5">
    <source>
        <dbReference type="ARBA" id="ARBA00022792"/>
    </source>
</evidence>
<reference evidence="9" key="1">
    <citation type="submission" date="2023-03" db="EMBL/GenBank/DDBJ databases">
        <authorList>
            <person name="Steffen K."/>
            <person name="Cardenas P."/>
        </authorList>
    </citation>
    <scope>NUCLEOTIDE SEQUENCE</scope>
</reference>
<dbReference type="PANTHER" id="PTHR17130">
    <property type="entry name" value="MITOCHONDRIAL OUTER MEMBRANE PROTEIN 25"/>
    <property type="match status" value="1"/>
</dbReference>
<protein>
    <recommendedName>
        <fullName evidence="3">Cytochrome c oxidase assembly protein COX16 homolog, mitochondrial</fullName>
    </recommendedName>
</protein>
<dbReference type="PANTHER" id="PTHR17130:SF14">
    <property type="entry name" value="CYTOCHROME C OXIDASE ASSEMBLY PROTEIN COX16 HOMOLOG, MITOCHONDRIAL"/>
    <property type="match status" value="1"/>
</dbReference>
<name>A0AA35WXY9_GEOBA</name>
<gene>
    <name evidence="9" type="ORF">GBAR_LOCUS20705</name>
</gene>
<keyword evidence="10" id="KW-1185">Reference proteome</keyword>
<keyword evidence="7" id="KW-0496">Mitochondrion</keyword>
<dbReference type="Proteomes" id="UP001174909">
    <property type="component" value="Unassembled WGS sequence"/>
</dbReference>
<sequence>MLEPLLRRARVYAKRSRFLRFGLPFLSFMVLGSFGLAEFTDIRVKKRDEKTHMLTAEETLQFQKKVKVVDVEEELEKTLKELDIEHWVNKRVPRPPGWED</sequence>
<evidence type="ECO:0000256" key="4">
    <source>
        <dbReference type="ARBA" id="ARBA00022692"/>
    </source>
</evidence>
<dbReference type="InterPro" id="IPR020164">
    <property type="entry name" value="Cyt_c_Oxase_assmbl_COX16"/>
</dbReference>
<dbReference type="EMBL" id="CASHTH010002909">
    <property type="protein sequence ID" value="CAI8036984.1"/>
    <property type="molecule type" value="Genomic_DNA"/>
</dbReference>
<comment type="caution">
    <text evidence="9">The sequence shown here is derived from an EMBL/GenBank/DDBJ whole genome shotgun (WGS) entry which is preliminary data.</text>
</comment>
<evidence type="ECO:0000256" key="1">
    <source>
        <dbReference type="ARBA" id="ARBA00004434"/>
    </source>
</evidence>
<proteinExistence type="inferred from homology"/>
<keyword evidence="5" id="KW-0999">Mitochondrion inner membrane</keyword>
<keyword evidence="4" id="KW-0812">Transmembrane</keyword>
<evidence type="ECO:0000256" key="6">
    <source>
        <dbReference type="ARBA" id="ARBA00022989"/>
    </source>
</evidence>
<accession>A0AA35WXY9</accession>
<evidence type="ECO:0000313" key="10">
    <source>
        <dbReference type="Proteomes" id="UP001174909"/>
    </source>
</evidence>
<evidence type="ECO:0000313" key="9">
    <source>
        <dbReference type="EMBL" id="CAI8036984.1"/>
    </source>
</evidence>
<keyword evidence="6" id="KW-1133">Transmembrane helix</keyword>
<evidence type="ECO:0000256" key="3">
    <source>
        <dbReference type="ARBA" id="ARBA00021814"/>
    </source>
</evidence>
<dbReference type="GO" id="GO:0005743">
    <property type="term" value="C:mitochondrial inner membrane"/>
    <property type="evidence" value="ECO:0007669"/>
    <property type="project" value="UniProtKB-SubCell"/>
</dbReference>